<comment type="caution">
    <text evidence="2">The sequence shown here is derived from an EMBL/GenBank/DDBJ whole genome shotgun (WGS) entry which is preliminary data.</text>
</comment>
<comment type="similarity">
    <text evidence="1">Belongs to the UPF0065 (bug) family.</text>
</comment>
<name>A0ABV2QBN7_9BURK</name>
<sequence>MWRQVNGLLKCALIAGFGTLGITNSIAQSFPNKPVRLVVPYPAGAPVDNFARGLGETLGALWKQPVVIDNRPGANEIIAAQAVTKSPADGYTLLLGSEAAFTQNAFLYSKMPYDADKDLAPVTRAVYFNMVLITRSALETPTLKDFVALMKKEGTKHSYGSAGAGGTTHLAMESVKKEAGFEMLHVPYKGIAPAMQDMLGNSIDAMIAGATAAISQMPTGKVKVLAIAGSKRAKSLPDVPTFAEAGYPKVVANLYLGLAAPAGTPKPVIEKIAADVRKALADKAFLEKNVEPYGYETIGDTPAQFQAYMKQDKEISGRRIKELGIKLD</sequence>
<dbReference type="PANTHER" id="PTHR42928">
    <property type="entry name" value="TRICARBOXYLATE-BINDING PROTEIN"/>
    <property type="match status" value="1"/>
</dbReference>
<dbReference type="Pfam" id="PF03401">
    <property type="entry name" value="TctC"/>
    <property type="match status" value="1"/>
</dbReference>
<keyword evidence="2" id="KW-0675">Receptor</keyword>
<dbReference type="SUPFAM" id="SSF53850">
    <property type="entry name" value="Periplasmic binding protein-like II"/>
    <property type="match status" value="1"/>
</dbReference>
<reference evidence="2 3" key="1">
    <citation type="submission" date="2024-06" db="EMBL/GenBank/DDBJ databases">
        <title>Sorghum-associated microbial communities from plants grown in Nebraska, USA.</title>
        <authorList>
            <person name="Schachtman D."/>
        </authorList>
    </citation>
    <scope>NUCLEOTIDE SEQUENCE [LARGE SCALE GENOMIC DNA]</scope>
    <source>
        <strain evidence="2 3">2709</strain>
    </source>
</reference>
<dbReference type="Gene3D" id="3.40.190.10">
    <property type="entry name" value="Periplasmic binding protein-like II"/>
    <property type="match status" value="1"/>
</dbReference>
<dbReference type="RefSeq" id="WP_354445672.1">
    <property type="nucleotide sequence ID" value="NZ_JBEPSH010000007.1"/>
</dbReference>
<accession>A0ABV2QBN7</accession>
<keyword evidence="3" id="KW-1185">Reference proteome</keyword>
<dbReference type="PIRSF" id="PIRSF017082">
    <property type="entry name" value="YflP"/>
    <property type="match status" value="1"/>
</dbReference>
<dbReference type="Gene3D" id="3.40.190.150">
    <property type="entry name" value="Bordetella uptake gene, domain 1"/>
    <property type="match status" value="1"/>
</dbReference>
<gene>
    <name evidence="2" type="ORF">ABIE13_003541</name>
</gene>
<dbReference type="InterPro" id="IPR005064">
    <property type="entry name" value="BUG"/>
</dbReference>
<protein>
    <submittedName>
        <fullName evidence="2">Tripartite-type tricarboxylate transporter receptor subunit TctC</fullName>
    </submittedName>
</protein>
<evidence type="ECO:0000313" key="3">
    <source>
        <dbReference type="Proteomes" id="UP001549320"/>
    </source>
</evidence>
<proteinExistence type="inferred from homology"/>
<dbReference type="PANTHER" id="PTHR42928:SF5">
    <property type="entry name" value="BLR1237 PROTEIN"/>
    <property type="match status" value="1"/>
</dbReference>
<dbReference type="InterPro" id="IPR042100">
    <property type="entry name" value="Bug_dom1"/>
</dbReference>
<evidence type="ECO:0000313" key="2">
    <source>
        <dbReference type="EMBL" id="MET4578425.1"/>
    </source>
</evidence>
<dbReference type="Proteomes" id="UP001549320">
    <property type="component" value="Unassembled WGS sequence"/>
</dbReference>
<organism evidence="2 3">
    <name type="scientific">Ottowia thiooxydans</name>
    <dbReference type="NCBI Taxonomy" id="219182"/>
    <lineage>
        <taxon>Bacteria</taxon>
        <taxon>Pseudomonadati</taxon>
        <taxon>Pseudomonadota</taxon>
        <taxon>Betaproteobacteria</taxon>
        <taxon>Burkholderiales</taxon>
        <taxon>Comamonadaceae</taxon>
        <taxon>Ottowia</taxon>
    </lineage>
</organism>
<evidence type="ECO:0000256" key="1">
    <source>
        <dbReference type="ARBA" id="ARBA00006987"/>
    </source>
</evidence>
<dbReference type="EMBL" id="JBEPSH010000007">
    <property type="protein sequence ID" value="MET4578425.1"/>
    <property type="molecule type" value="Genomic_DNA"/>
</dbReference>
<dbReference type="CDD" id="cd13578">
    <property type="entry name" value="PBP2_Bug27"/>
    <property type="match status" value="1"/>
</dbReference>